<keyword evidence="1" id="KW-0812">Transmembrane</keyword>
<accession>A0A644YGY3</accession>
<keyword evidence="1" id="KW-1133">Transmembrane helix</keyword>
<gene>
    <name evidence="2" type="ORF">SDC9_74270</name>
</gene>
<evidence type="ECO:0008006" key="3">
    <source>
        <dbReference type="Google" id="ProtNLM"/>
    </source>
</evidence>
<organism evidence="2">
    <name type="scientific">bioreactor metagenome</name>
    <dbReference type="NCBI Taxonomy" id="1076179"/>
    <lineage>
        <taxon>unclassified sequences</taxon>
        <taxon>metagenomes</taxon>
        <taxon>ecological metagenomes</taxon>
    </lineage>
</organism>
<feature type="transmembrane region" description="Helical" evidence="1">
    <location>
        <begin position="114"/>
        <end position="135"/>
    </location>
</feature>
<comment type="caution">
    <text evidence="2">The sequence shown here is derived from an EMBL/GenBank/DDBJ whole genome shotgun (WGS) entry which is preliminary data.</text>
</comment>
<dbReference type="EMBL" id="VSSQ01005079">
    <property type="protein sequence ID" value="MPM27756.1"/>
    <property type="molecule type" value="Genomic_DNA"/>
</dbReference>
<dbReference type="InterPro" id="IPR010390">
    <property type="entry name" value="ABC-2_transporter-like"/>
</dbReference>
<feature type="transmembrane region" description="Helical" evidence="1">
    <location>
        <begin position="87"/>
        <end position="108"/>
    </location>
</feature>
<evidence type="ECO:0000256" key="1">
    <source>
        <dbReference type="SAM" id="Phobius"/>
    </source>
</evidence>
<dbReference type="PANTHER" id="PTHR36832">
    <property type="entry name" value="SLR1174 PROTEIN-RELATED"/>
    <property type="match status" value="1"/>
</dbReference>
<proteinExistence type="predicted"/>
<sequence>MSLLVTVFFWVLIFNGDFGKSLNGFTLSGMITYFVVSNILSKFTLQGSGFYYTSMVKNGSLGSVLLKPYRLEWTVYFQQISTSITGLIPQVLFVLCVLPFISGILTWSVSVWNILSMAMFIIIASITSHLLWSIFGFMAFWMEEATAVMWSLAVLLNMAMGMYIPLDFFPKGWLSVLEKLPFSAWGYLPSKIYLGLLPIEKQLQLLWIHLSWIVILCVLHRFVWKAGLKRFSSVGG</sequence>
<dbReference type="Pfam" id="PF06182">
    <property type="entry name" value="ABC2_membrane_6"/>
    <property type="match status" value="1"/>
</dbReference>
<feature type="transmembrane region" description="Helical" evidence="1">
    <location>
        <begin position="147"/>
        <end position="166"/>
    </location>
</feature>
<name>A0A644YGY3_9ZZZZ</name>
<protein>
    <recommendedName>
        <fullName evidence="3">ABC-2 type transporter domain-containing protein</fullName>
    </recommendedName>
</protein>
<evidence type="ECO:0000313" key="2">
    <source>
        <dbReference type="EMBL" id="MPM27756.1"/>
    </source>
</evidence>
<dbReference type="PANTHER" id="PTHR36832:SF1">
    <property type="entry name" value="SLR1174 PROTEIN"/>
    <property type="match status" value="1"/>
</dbReference>
<dbReference type="AlphaFoldDB" id="A0A644YGY3"/>
<keyword evidence="1" id="KW-0472">Membrane</keyword>
<feature type="transmembrane region" description="Helical" evidence="1">
    <location>
        <begin position="205"/>
        <end position="224"/>
    </location>
</feature>
<reference evidence="2" key="1">
    <citation type="submission" date="2019-08" db="EMBL/GenBank/DDBJ databases">
        <authorList>
            <person name="Kucharzyk K."/>
            <person name="Murdoch R.W."/>
            <person name="Higgins S."/>
            <person name="Loffler F."/>
        </authorList>
    </citation>
    <scope>NUCLEOTIDE SEQUENCE</scope>
</reference>